<organism evidence="2 3">
    <name type="scientific">Bacillus cereus</name>
    <dbReference type="NCBI Taxonomy" id="1396"/>
    <lineage>
        <taxon>Bacteria</taxon>
        <taxon>Bacillati</taxon>
        <taxon>Bacillota</taxon>
        <taxon>Bacilli</taxon>
        <taxon>Bacillales</taxon>
        <taxon>Bacillaceae</taxon>
        <taxon>Bacillus</taxon>
        <taxon>Bacillus cereus group</taxon>
    </lineage>
</organism>
<gene>
    <name evidence="2" type="ORF">D0437_30410</name>
</gene>
<evidence type="ECO:0000313" key="2">
    <source>
        <dbReference type="EMBL" id="QDZ77064.1"/>
    </source>
</evidence>
<evidence type="ECO:0000256" key="1">
    <source>
        <dbReference type="SAM" id="SignalP"/>
    </source>
</evidence>
<protein>
    <submittedName>
        <fullName evidence="2">Uncharacterized protein</fullName>
    </submittedName>
</protein>
<proteinExistence type="predicted"/>
<accession>A0A9X7QN14</accession>
<reference evidence="2 3" key="1">
    <citation type="journal article" date="2019" name="Ecotoxicol. Environ. Saf.">
        <title>Microbial characterization of heavy metal resistant bacterial strains isolated from an electroplating wastewater treatment plant.</title>
        <authorList>
            <person name="Cai X."/>
            <person name="Zheng X."/>
            <person name="Zhang D."/>
            <person name="Iqbal W."/>
            <person name="Liu C."/>
            <person name="Yang B."/>
            <person name="Zhao X."/>
            <person name="Lu X."/>
            <person name="Mao Y."/>
        </authorList>
    </citation>
    <scope>NUCLEOTIDE SEQUENCE [LARGE SCALE GENOMIC DNA]</scope>
    <source>
        <strain evidence="2 3">Co1-1</strain>
    </source>
</reference>
<feature type="signal peptide" evidence="1">
    <location>
        <begin position="1"/>
        <end position="35"/>
    </location>
</feature>
<keyword evidence="1" id="KW-0732">Signal</keyword>
<evidence type="ECO:0000313" key="3">
    <source>
        <dbReference type="Proteomes" id="UP000321735"/>
    </source>
</evidence>
<sequence>MKGVEKMIKMLSKVTLAALIGCSGWSMISAPQAYAASHGKVTPMNQKFPQNDQYVYNGYRVKEVGKPAIYLVDRGTKRHITDADTYNRIFKGWDGVLEFQSLHTIPNGRSIDQDMGLVRFENNSELYFFDKDATGKPMKRWITSSFIMNKYAFHTEASMLPQWMKNAIPNGAAIR</sequence>
<dbReference type="AlphaFoldDB" id="A0A9X7QN14"/>
<dbReference type="EMBL" id="CP031778">
    <property type="protein sequence ID" value="QDZ77064.1"/>
    <property type="molecule type" value="Genomic_DNA"/>
</dbReference>
<feature type="chain" id="PRO_5040726148" evidence="1">
    <location>
        <begin position="36"/>
        <end position="175"/>
    </location>
</feature>
<name>A0A9X7QN14_BACCE</name>
<dbReference type="Proteomes" id="UP000321735">
    <property type="component" value="Chromosome"/>
</dbReference>